<dbReference type="GO" id="GO:0019693">
    <property type="term" value="P:ribose phosphate metabolic process"/>
    <property type="evidence" value="ECO:0007669"/>
    <property type="project" value="TreeGrafter"/>
</dbReference>
<name>A0A1L9QSB8_9CYAN</name>
<dbReference type="InterPro" id="IPR015797">
    <property type="entry name" value="NUDIX_hydrolase-like_dom_sf"/>
</dbReference>
<dbReference type="GO" id="GO:0006753">
    <property type="term" value="P:nucleoside phosphate metabolic process"/>
    <property type="evidence" value="ECO:0007669"/>
    <property type="project" value="TreeGrafter"/>
</dbReference>
<organism evidence="4 5">
    <name type="scientific">Roseofilum reptotaenium AO1-A</name>
    <dbReference type="NCBI Taxonomy" id="1925591"/>
    <lineage>
        <taxon>Bacteria</taxon>
        <taxon>Bacillati</taxon>
        <taxon>Cyanobacteriota</taxon>
        <taxon>Cyanophyceae</taxon>
        <taxon>Desertifilales</taxon>
        <taxon>Desertifilaceae</taxon>
        <taxon>Roseofilum</taxon>
    </lineage>
</organism>
<evidence type="ECO:0000256" key="1">
    <source>
        <dbReference type="ARBA" id="ARBA00001946"/>
    </source>
</evidence>
<evidence type="ECO:0000313" key="4">
    <source>
        <dbReference type="EMBL" id="OJJ25549.1"/>
    </source>
</evidence>
<dbReference type="STRING" id="1925591.BI308_11140"/>
<proteinExistence type="predicted"/>
<dbReference type="AlphaFoldDB" id="A0A1L9QSB8"/>
<reference evidence="4" key="1">
    <citation type="submission" date="2016-10" db="EMBL/GenBank/DDBJ databases">
        <title>CRISPR-Cas defence system in Roseofilum reptotaenium: evidence of a bacteriophage-cyanobacterium arms race in the coral black band disease.</title>
        <authorList>
            <person name="Buerger P."/>
            <person name="Wood-Charlson E.M."/>
            <person name="Weynberg K.D."/>
            <person name="Willis B."/>
            <person name="Van Oppen M.J."/>
        </authorList>
    </citation>
    <scope>NUCLEOTIDE SEQUENCE [LARGE SCALE GENOMIC DNA]</scope>
    <source>
        <strain evidence="4">AO1-A</strain>
    </source>
</reference>
<dbReference type="EMBL" id="MLAW01000016">
    <property type="protein sequence ID" value="OJJ25549.1"/>
    <property type="molecule type" value="Genomic_DNA"/>
</dbReference>
<dbReference type="Pfam" id="PF00293">
    <property type="entry name" value="NUDIX"/>
    <property type="match status" value="1"/>
</dbReference>
<keyword evidence="2" id="KW-0378">Hydrolase</keyword>
<dbReference type="GO" id="GO:0016787">
    <property type="term" value="F:hydrolase activity"/>
    <property type="evidence" value="ECO:0007669"/>
    <property type="project" value="UniProtKB-KW"/>
</dbReference>
<gene>
    <name evidence="4" type="ORF">BI308_11140</name>
</gene>
<evidence type="ECO:0000313" key="5">
    <source>
        <dbReference type="Proteomes" id="UP000183940"/>
    </source>
</evidence>
<dbReference type="CDD" id="cd03424">
    <property type="entry name" value="NUDIX_ADPRase_Nudt5_UGPPase_Nudt14"/>
    <property type="match status" value="1"/>
</dbReference>
<dbReference type="PROSITE" id="PS00893">
    <property type="entry name" value="NUDIX_BOX"/>
    <property type="match status" value="1"/>
</dbReference>
<protein>
    <recommendedName>
        <fullName evidence="3">Nudix hydrolase domain-containing protein</fullName>
    </recommendedName>
</protein>
<feature type="domain" description="Nudix hydrolase" evidence="3">
    <location>
        <begin position="47"/>
        <end position="176"/>
    </location>
</feature>
<evidence type="ECO:0000256" key="2">
    <source>
        <dbReference type="ARBA" id="ARBA00022801"/>
    </source>
</evidence>
<dbReference type="SUPFAM" id="SSF55811">
    <property type="entry name" value="Nudix"/>
    <property type="match status" value="1"/>
</dbReference>
<dbReference type="PANTHER" id="PTHR11839:SF18">
    <property type="entry name" value="NUDIX HYDROLASE DOMAIN-CONTAINING PROTEIN"/>
    <property type="match status" value="1"/>
</dbReference>
<dbReference type="GO" id="GO:0005829">
    <property type="term" value="C:cytosol"/>
    <property type="evidence" value="ECO:0007669"/>
    <property type="project" value="TreeGrafter"/>
</dbReference>
<dbReference type="Gene3D" id="3.90.79.10">
    <property type="entry name" value="Nucleoside Triphosphate Pyrophosphohydrolase"/>
    <property type="match status" value="1"/>
</dbReference>
<accession>A0A1L9QSB8</accession>
<comment type="caution">
    <text evidence="4">The sequence shown here is derived from an EMBL/GenBank/DDBJ whole genome shotgun (WGS) entry which is preliminary data.</text>
</comment>
<dbReference type="PANTHER" id="PTHR11839">
    <property type="entry name" value="UDP/ADP-SUGAR PYROPHOSPHATASE"/>
    <property type="match status" value="1"/>
</dbReference>
<dbReference type="PROSITE" id="PS51462">
    <property type="entry name" value="NUDIX"/>
    <property type="match status" value="1"/>
</dbReference>
<dbReference type="InterPro" id="IPR020084">
    <property type="entry name" value="NUDIX_hydrolase_CS"/>
</dbReference>
<sequence>MDRTEPLLEWETLHSKEAFVAHPWIRLSVQQVKLPNGKVVDDYHQIQLGDHVAIVAHTDEGKILMERQYKHGVGKVSLILPGGLIEGDEQPLEAAKRELLEETGYTTERWESLGNFVANANYGCGKIHLFVARNIRQVAEPDSGDLEEMQLVLMSPDELVAAIHQGELMVMGAVMAIALATNLSIYPHLITAQ</sequence>
<keyword evidence="5" id="KW-1185">Reference proteome</keyword>
<evidence type="ECO:0000259" key="3">
    <source>
        <dbReference type="PROSITE" id="PS51462"/>
    </source>
</evidence>
<comment type="cofactor">
    <cofactor evidence="1">
        <name>Mg(2+)</name>
        <dbReference type="ChEBI" id="CHEBI:18420"/>
    </cofactor>
</comment>
<dbReference type="Proteomes" id="UP000183940">
    <property type="component" value="Unassembled WGS sequence"/>
</dbReference>
<dbReference type="InterPro" id="IPR000086">
    <property type="entry name" value="NUDIX_hydrolase_dom"/>
</dbReference>